<proteinExistence type="predicted"/>
<organism evidence="2 3">
    <name type="scientific">Natronoglomus mannanivorans</name>
    <dbReference type="NCBI Taxonomy" id="2979990"/>
    <lineage>
        <taxon>Archaea</taxon>
        <taxon>Methanobacteriati</taxon>
        <taxon>Methanobacteriota</taxon>
        <taxon>Stenosarchaea group</taxon>
        <taxon>Halobacteria</taxon>
        <taxon>Halobacteriales</taxon>
        <taxon>Natrialbaceae</taxon>
        <taxon>Natronoglomus</taxon>
    </lineage>
</organism>
<evidence type="ECO:0000313" key="3">
    <source>
        <dbReference type="Proteomes" id="UP001320972"/>
    </source>
</evidence>
<dbReference type="Proteomes" id="UP001320972">
    <property type="component" value="Unassembled WGS sequence"/>
</dbReference>
<protein>
    <submittedName>
        <fullName evidence="2">Uncharacterized protein</fullName>
    </submittedName>
</protein>
<dbReference type="Gene3D" id="1.10.10.10">
    <property type="entry name" value="Winged helix-like DNA-binding domain superfamily/Winged helix DNA-binding domain"/>
    <property type="match status" value="1"/>
</dbReference>
<dbReference type="RefSeq" id="WP_338008809.1">
    <property type="nucleotide sequence ID" value="NZ_JAOPKB010000014.1"/>
</dbReference>
<feature type="region of interest" description="Disordered" evidence="1">
    <location>
        <begin position="84"/>
        <end position="107"/>
    </location>
</feature>
<dbReference type="EMBL" id="JAOPKB010000014">
    <property type="protein sequence ID" value="MCU4974903.1"/>
    <property type="molecule type" value="Genomic_DNA"/>
</dbReference>
<reference evidence="2 3" key="1">
    <citation type="submission" date="2022-09" db="EMBL/GenBank/DDBJ databases">
        <title>Enrichment on poylsaccharides allowed isolation of novel metabolic and taxonomic groups of Haloarchaea.</title>
        <authorList>
            <person name="Sorokin D.Y."/>
            <person name="Elcheninov A.G."/>
            <person name="Khizhniak T.V."/>
            <person name="Kolganova T.V."/>
            <person name="Kublanov I.V."/>
        </authorList>
    </citation>
    <scope>NUCLEOTIDE SEQUENCE [LARGE SCALE GENOMIC DNA]</scope>
    <source>
        <strain evidence="2 3">AArc-m2/3/4</strain>
    </source>
</reference>
<name>A0ABT2QIY3_9EURY</name>
<sequence length="107" mass="12071">MHEQVEWMEPSDRSIVLEVAAHMGWIKPASMALNSSYSRRHITDRCQVLADHDLIDAHPTETAYRIADLGDRFLFRDLEAADLGADSPVSDSDVTTLEFTEEEEHTG</sequence>
<comment type="caution">
    <text evidence="2">The sequence shown here is derived from an EMBL/GenBank/DDBJ whole genome shotgun (WGS) entry which is preliminary data.</text>
</comment>
<dbReference type="InterPro" id="IPR036388">
    <property type="entry name" value="WH-like_DNA-bd_sf"/>
</dbReference>
<evidence type="ECO:0000313" key="2">
    <source>
        <dbReference type="EMBL" id="MCU4974903.1"/>
    </source>
</evidence>
<keyword evidence="3" id="KW-1185">Reference proteome</keyword>
<accession>A0ABT2QIY3</accession>
<gene>
    <name evidence="2" type="ORF">OB955_19470</name>
</gene>
<evidence type="ECO:0000256" key="1">
    <source>
        <dbReference type="SAM" id="MobiDB-lite"/>
    </source>
</evidence>